<name>A0ABV7YBH9_9ACTN</name>
<dbReference type="InterPro" id="IPR008628">
    <property type="entry name" value="GPP34-like"/>
</dbReference>
<dbReference type="RefSeq" id="WP_205118946.1">
    <property type="nucleotide sequence ID" value="NZ_JAFBCM010000001.1"/>
</dbReference>
<evidence type="ECO:0000313" key="5">
    <source>
        <dbReference type="EMBL" id="MFC3762671.1"/>
    </source>
</evidence>
<comment type="subcellular location">
    <subcellularLocation>
        <location evidence="1">Golgi apparatus membrane</location>
        <topology evidence="1">Peripheral membrane protein</topology>
        <orientation evidence="1">Cytoplasmic side</orientation>
    </subcellularLocation>
</comment>
<evidence type="ECO:0000256" key="1">
    <source>
        <dbReference type="ARBA" id="ARBA00004255"/>
    </source>
</evidence>
<dbReference type="InterPro" id="IPR038261">
    <property type="entry name" value="GPP34-like_sf"/>
</dbReference>
<accession>A0ABV7YBH9</accession>
<keyword evidence="3" id="KW-0446">Lipid-binding</keyword>
<dbReference type="PANTHER" id="PTHR12704">
    <property type="entry name" value="TRANS-GOLGI PROTEIN GMX33"/>
    <property type="match status" value="1"/>
</dbReference>
<evidence type="ECO:0000256" key="2">
    <source>
        <dbReference type="ARBA" id="ARBA00023034"/>
    </source>
</evidence>
<dbReference type="Gene3D" id="1.10.3630.10">
    <property type="entry name" value="yeast vps74-n-term truncation variant domain like"/>
    <property type="match status" value="1"/>
</dbReference>
<dbReference type="EMBL" id="JBHRZH010000015">
    <property type="protein sequence ID" value="MFC3762671.1"/>
    <property type="molecule type" value="Genomic_DNA"/>
</dbReference>
<dbReference type="PANTHER" id="PTHR12704:SF2">
    <property type="entry name" value="GOLGI PHOSPHOPROTEIN 3 HOMOLOG SAURON"/>
    <property type="match status" value="1"/>
</dbReference>
<reference evidence="6" key="1">
    <citation type="journal article" date="2019" name="Int. J. Syst. Evol. Microbiol.">
        <title>The Global Catalogue of Microorganisms (GCM) 10K type strain sequencing project: providing services to taxonomists for standard genome sequencing and annotation.</title>
        <authorList>
            <consortium name="The Broad Institute Genomics Platform"/>
            <consortium name="The Broad Institute Genome Sequencing Center for Infectious Disease"/>
            <person name="Wu L."/>
            <person name="Ma J."/>
        </authorList>
    </citation>
    <scope>NUCLEOTIDE SEQUENCE [LARGE SCALE GENOMIC DNA]</scope>
    <source>
        <strain evidence="6">CGMCC 4.7241</strain>
    </source>
</reference>
<dbReference type="Pfam" id="PF05719">
    <property type="entry name" value="GPP34"/>
    <property type="match status" value="1"/>
</dbReference>
<protein>
    <submittedName>
        <fullName evidence="5">GPP34 family phosphoprotein</fullName>
    </submittedName>
</protein>
<keyword evidence="4" id="KW-0472">Membrane</keyword>
<organism evidence="5 6">
    <name type="scientific">Tenggerimyces flavus</name>
    <dbReference type="NCBI Taxonomy" id="1708749"/>
    <lineage>
        <taxon>Bacteria</taxon>
        <taxon>Bacillati</taxon>
        <taxon>Actinomycetota</taxon>
        <taxon>Actinomycetes</taxon>
        <taxon>Propionibacteriales</taxon>
        <taxon>Nocardioidaceae</taxon>
        <taxon>Tenggerimyces</taxon>
    </lineage>
</organism>
<evidence type="ECO:0000313" key="6">
    <source>
        <dbReference type="Proteomes" id="UP001595699"/>
    </source>
</evidence>
<keyword evidence="6" id="KW-1185">Reference proteome</keyword>
<proteinExistence type="predicted"/>
<dbReference type="Proteomes" id="UP001595699">
    <property type="component" value="Unassembled WGS sequence"/>
</dbReference>
<gene>
    <name evidence="5" type="ORF">ACFOUW_17645</name>
</gene>
<evidence type="ECO:0000256" key="3">
    <source>
        <dbReference type="ARBA" id="ARBA00023121"/>
    </source>
</evidence>
<keyword evidence="2" id="KW-0333">Golgi apparatus</keyword>
<sequence length="225" mass="23959">MIIAEDLLLLLYADATGKAVVERTKVDHALAGAVLIELAMAGRVDIAGENDTERKGRLVVRDRSPFGDDVLDGALEIIDDKEGRKPQNVLGALAKNLRDRLLDRLADRGVLERREEKVLGLFPTTRWPAADAAAEAEVRSKLDAALLLGKEPDPRTAALIAMLSAIDSVQKVVDAPDRRAVRKRAKEIAESAWAAEAVRKAVEAVQAATTAVIVSVAVAGGASSS</sequence>
<comment type="caution">
    <text evidence="5">The sequence shown here is derived from an EMBL/GenBank/DDBJ whole genome shotgun (WGS) entry which is preliminary data.</text>
</comment>
<evidence type="ECO:0000256" key="4">
    <source>
        <dbReference type="ARBA" id="ARBA00023136"/>
    </source>
</evidence>